<dbReference type="PATRIC" id="fig|1288963.3.peg.251"/>
<name>R7ZYX3_9BACT</name>
<dbReference type="InterPro" id="IPR017850">
    <property type="entry name" value="Alkaline_phosphatase_core_sf"/>
</dbReference>
<dbReference type="InterPro" id="IPR050738">
    <property type="entry name" value="Sulfatase"/>
</dbReference>
<keyword evidence="6" id="KW-0106">Calcium</keyword>
<feature type="transmembrane region" description="Helical" evidence="7">
    <location>
        <begin position="7"/>
        <end position="28"/>
    </location>
</feature>
<comment type="cofactor">
    <cofactor evidence="1">
        <name>Ca(2+)</name>
        <dbReference type="ChEBI" id="CHEBI:29108"/>
    </cofactor>
</comment>
<keyword evidence="5 9" id="KW-0378">Hydrolase</keyword>
<evidence type="ECO:0000313" key="10">
    <source>
        <dbReference type="Proteomes" id="UP000013909"/>
    </source>
</evidence>
<dbReference type="OrthoDB" id="9764377at2"/>
<reference evidence="9 10" key="1">
    <citation type="submission" date="2013-02" db="EMBL/GenBank/DDBJ databases">
        <title>A novel strain isolated from Lonar lake, Maharashtra, India.</title>
        <authorList>
            <person name="Singh A."/>
        </authorList>
    </citation>
    <scope>NUCLEOTIDE SEQUENCE [LARGE SCALE GENOMIC DNA]</scope>
    <source>
        <strain evidence="9 10">AK24</strain>
    </source>
</reference>
<dbReference type="CDD" id="cd16144">
    <property type="entry name" value="ARS_like"/>
    <property type="match status" value="1"/>
</dbReference>
<dbReference type="Gene3D" id="3.30.1120.10">
    <property type="match status" value="1"/>
</dbReference>
<keyword evidence="7" id="KW-0812">Transmembrane</keyword>
<dbReference type="Pfam" id="PF00884">
    <property type="entry name" value="Sulfatase"/>
    <property type="match status" value="1"/>
</dbReference>
<evidence type="ECO:0000259" key="8">
    <source>
        <dbReference type="Pfam" id="PF00884"/>
    </source>
</evidence>
<evidence type="ECO:0000313" key="9">
    <source>
        <dbReference type="EMBL" id="EON79248.1"/>
    </source>
</evidence>
<dbReference type="AlphaFoldDB" id="R7ZYX3"/>
<dbReference type="GO" id="GO:0046872">
    <property type="term" value="F:metal ion binding"/>
    <property type="evidence" value="ECO:0007669"/>
    <property type="project" value="UniProtKB-KW"/>
</dbReference>
<keyword evidence="7" id="KW-0472">Membrane</keyword>
<dbReference type="InterPro" id="IPR000917">
    <property type="entry name" value="Sulfatase_N"/>
</dbReference>
<evidence type="ECO:0000256" key="6">
    <source>
        <dbReference type="ARBA" id="ARBA00022837"/>
    </source>
</evidence>
<comment type="similarity">
    <text evidence="2">Belongs to the sulfatase family.</text>
</comment>
<sequence length="503" mass="56227">MHNTERPIYIPSLVGPIILSWALILLVGCGTNDPAHSSPHQAPNIVFILADDLGWADVGFNGQTFYETPHIDRLAKEGIVFDRFYPSAANCAPSRAGILMGMYNPRHHVYLPQGYARPGDIEKMRWKVPTFGEDSTYQTFQVNINHVDSAWVSLAELLNTAGYQTGRFGKWHIGDDNQGFKESSSAGIRGEFSNKNGTEGRYYNDTTVAERLTDAALSFIDENQHSPFFIYLSHWEVHNPMAAKSERIRYYESKKAAWGAADANPTYASEVEQLDISVGRILDRLSELGLAENTLVIFTSDNGGLVQNTSNDPLKSGKGSFYEGGIRAPLCMRWPRFIKPNGAVTSAVSGIDFMPTFAELANVPLPTTQPVDGVSIVPLLRGDTIPERSIFFHFPLYLKGEGAERVLPIYGTQENHWRAVPSTTVIRGDWKLIYYYEYGDFELFDLKNDLAETTNVALSKKEIADELLKEVRKWTAEVDAPIPQLENDKFLKTATIKGALERF</sequence>
<comment type="caution">
    <text evidence="9">The sequence shown here is derived from an EMBL/GenBank/DDBJ whole genome shotgun (WGS) entry which is preliminary data.</text>
</comment>
<dbReference type="RefSeq" id="WP_010852405.1">
    <property type="nucleotide sequence ID" value="NZ_AQHR01000010.1"/>
</dbReference>
<evidence type="ECO:0000256" key="5">
    <source>
        <dbReference type="ARBA" id="ARBA00022801"/>
    </source>
</evidence>
<dbReference type="EMBL" id="AQHR01000010">
    <property type="protein sequence ID" value="EON79248.1"/>
    <property type="molecule type" value="Genomic_DNA"/>
</dbReference>
<dbReference type="STRING" id="1232681.ADIS_0253"/>
<dbReference type="PANTHER" id="PTHR42693">
    <property type="entry name" value="ARYLSULFATASE FAMILY MEMBER"/>
    <property type="match status" value="1"/>
</dbReference>
<gene>
    <name evidence="9" type="ORF">ADIS_0253</name>
</gene>
<feature type="domain" description="Sulfatase N-terminal" evidence="8">
    <location>
        <begin position="43"/>
        <end position="363"/>
    </location>
</feature>
<keyword evidence="3" id="KW-0479">Metal-binding</keyword>
<dbReference type="Gene3D" id="3.40.720.10">
    <property type="entry name" value="Alkaline Phosphatase, subunit A"/>
    <property type="match status" value="1"/>
</dbReference>
<evidence type="ECO:0000256" key="7">
    <source>
        <dbReference type="SAM" id="Phobius"/>
    </source>
</evidence>
<dbReference type="SUPFAM" id="SSF53649">
    <property type="entry name" value="Alkaline phosphatase-like"/>
    <property type="match status" value="1"/>
</dbReference>
<keyword evidence="4" id="KW-0732">Signal</keyword>
<dbReference type="Proteomes" id="UP000013909">
    <property type="component" value="Unassembled WGS sequence"/>
</dbReference>
<evidence type="ECO:0000256" key="3">
    <source>
        <dbReference type="ARBA" id="ARBA00022723"/>
    </source>
</evidence>
<dbReference type="EC" id="3.1.6.1" evidence="9"/>
<organism evidence="9 10">
    <name type="scientific">Lunatimonas lonarensis</name>
    <dbReference type="NCBI Taxonomy" id="1232681"/>
    <lineage>
        <taxon>Bacteria</taxon>
        <taxon>Pseudomonadati</taxon>
        <taxon>Bacteroidota</taxon>
        <taxon>Cytophagia</taxon>
        <taxon>Cytophagales</taxon>
        <taxon>Cyclobacteriaceae</taxon>
    </lineage>
</organism>
<accession>R7ZYX3</accession>
<keyword evidence="7" id="KW-1133">Transmembrane helix</keyword>
<evidence type="ECO:0000256" key="4">
    <source>
        <dbReference type="ARBA" id="ARBA00022729"/>
    </source>
</evidence>
<evidence type="ECO:0000256" key="2">
    <source>
        <dbReference type="ARBA" id="ARBA00008779"/>
    </source>
</evidence>
<proteinExistence type="inferred from homology"/>
<evidence type="ECO:0000256" key="1">
    <source>
        <dbReference type="ARBA" id="ARBA00001913"/>
    </source>
</evidence>
<dbReference type="GO" id="GO:0004065">
    <property type="term" value="F:arylsulfatase activity"/>
    <property type="evidence" value="ECO:0007669"/>
    <property type="project" value="UniProtKB-EC"/>
</dbReference>
<dbReference type="PROSITE" id="PS51257">
    <property type="entry name" value="PROKAR_LIPOPROTEIN"/>
    <property type="match status" value="1"/>
</dbReference>
<protein>
    <submittedName>
        <fullName evidence="9">Arylsulfatase</fullName>
        <ecNumber evidence="9">3.1.6.1</ecNumber>
    </submittedName>
</protein>
<dbReference type="PANTHER" id="PTHR42693:SF42">
    <property type="entry name" value="ARYLSULFATASE G"/>
    <property type="match status" value="1"/>
</dbReference>
<keyword evidence="10" id="KW-1185">Reference proteome</keyword>